<comment type="caution">
    <text evidence="1">The sequence shown here is derived from an EMBL/GenBank/DDBJ whole genome shotgun (WGS) entry which is preliminary data.</text>
</comment>
<keyword evidence="2" id="KW-1185">Reference proteome</keyword>
<reference evidence="1 2" key="1">
    <citation type="journal article" date="2021" name="Hortic Res">
        <title>High-quality reference genome and annotation aids understanding of berry development for evergreen blueberry (Vaccinium darrowii).</title>
        <authorList>
            <person name="Yu J."/>
            <person name="Hulse-Kemp A.M."/>
            <person name="Babiker E."/>
            <person name="Staton M."/>
        </authorList>
    </citation>
    <scope>NUCLEOTIDE SEQUENCE [LARGE SCALE GENOMIC DNA]</scope>
    <source>
        <strain evidence="2">cv. NJ 8807/NJ 8810</strain>
        <tissue evidence="1">Young leaf</tissue>
    </source>
</reference>
<dbReference type="Proteomes" id="UP000828048">
    <property type="component" value="Chromosome 5"/>
</dbReference>
<dbReference type="EMBL" id="CM037155">
    <property type="protein sequence ID" value="KAH7847881.1"/>
    <property type="molecule type" value="Genomic_DNA"/>
</dbReference>
<gene>
    <name evidence="1" type="ORF">Vadar_031258</name>
</gene>
<sequence length="543" mass="63249">MLKLPNKRLVKAMEAYLLRMAWLTSCWFVMESILIPDGFLKFFHLSFHVHPLLVYLCQIFLWIKLLQRWLPLLVSLAIQIAGFVASEIRRAFSSILSLFSFLRITNVELANEVEQHEIPSTTIQNQMADSYGSCNPLSAETEAKVYAYEMREVEVVGDCRDDSLQVESIIREPHVLIDEDRSLEVCMPSDCISSSSTQDEESNLTLPSLCSSNSPVVEGDLIDQSKEADIDWIYAKYIERMRWFDLLNHDRTCGISTILNKQLASLGSFEDIKPVEFSIPNISWSKMARRRLIRSLESDFELVYVAQSCLSWEALRYQYQKVEALLCSNSQNDAFYENVMGRFQKFQVLLERFMEDERCAGKRYWNYVQRRFSLRSLLQVPQVTVYMEEGEDDRTKREAMTATEVLKGLENCIKAFWLYVKADQKKLQWKMSNFSWTYPPVEDPRDLELLANLNKTLRKKELWLKDLKGKKRSWLKRAVSPPEASQNKEILFTMIEMKLVSRVLKMSTISTSQLKWCQEKLNDVKFEEGKVTRANIVSLFPSS</sequence>
<protein>
    <submittedName>
        <fullName evidence="1">Uncharacterized protein</fullName>
    </submittedName>
</protein>
<name>A0ACB7Y3I4_9ERIC</name>
<evidence type="ECO:0000313" key="2">
    <source>
        <dbReference type="Proteomes" id="UP000828048"/>
    </source>
</evidence>
<accession>A0ACB7Y3I4</accession>
<organism evidence="1 2">
    <name type="scientific">Vaccinium darrowii</name>
    <dbReference type="NCBI Taxonomy" id="229202"/>
    <lineage>
        <taxon>Eukaryota</taxon>
        <taxon>Viridiplantae</taxon>
        <taxon>Streptophyta</taxon>
        <taxon>Embryophyta</taxon>
        <taxon>Tracheophyta</taxon>
        <taxon>Spermatophyta</taxon>
        <taxon>Magnoliopsida</taxon>
        <taxon>eudicotyledons</taxon>
        <taxon>Gunneridae</taxon>
        <taxon>Pentapetalae</taxon>
        <taxon>asterids</taxon>
        <taxon>Ericales</taxon>
        <taxon>Ericaceae</taxon>
        <taxon>Vaccinioideae</taxon>
        <taxon>Vaccinieae</taxon>
        <taxon>Vaccinium</taxon>
    </lineage>
</organism>
<proteinExistence type="predicted"/>
<evidence type="ECO:0000313" key="1">
    <source>
        <dbReference type="EMBL" id="KAH7847881.1"/>
    </source>
</evidence>